<dbReference type="InterPro" id="IPR001304">
    <property type="entry name" value="C-type_lectin-like"/>
</dbReference>
<dbReference type="AlphaFoldDB" id="A0A673CGR2"/>
<dbReference type="PANTHER" id="PTHR45784:SF3">
    <property type="entry name" value="C-TYPE LECTIN DOMAIN FAMILY 4 MEMBER K-LIKE-RELATED"/>
    <property type="match status" value="1"/>
</dbReference>
<feature type="domain" description="C-type lectin" evidence="1">
    <location>
        <begin position="215"/>
        <end position="317"/>
    </location>
</feature>
<evidence type="ECO:0000259" key="1">
    <source>
        <dbReference type="PROSITE" id="PS50041"/>
    </source>
</evidence>
<dbReference type="PANTHER" id="PTHR45784">
    <property type="entry name" value="C-TYPE LECTIN DOMAIN FAMILY 20 MEMBER A-RELATED"/>
    <property type="match status" value="1"/>
</dbReference>
<evidence type="ECO:0000313" key="3">
    <source>
        <dbReference type="Proteomes" id="UP000472271"/>
    </source>
</evidence>
<dbReference type="Ensembl" id="ENSSORT00005053136.1">
    <property type="protein sequence ID" value="ENSSORP00005051897.1"/>
    <property type="gene ID" value="ENSSORG00005023434.1"/>
</dbReference>
<reference evidence="2" key="1">
    <citation type="submission" date="2019-06" db="EMBL/GenBank/DDBJ databases">
        <authorList>
            <consortium name="Wellcome Sanger Institute Data Sharing"/>
        </authorList>
    </citation>
    <scope>NUCLEOTIDE SEQUENCE [LARGE SCALE GENOMIC DNA]</scope>
</reference>
<dbReference type="InterPro" id="IPR016187">
    <property type="entry name" value="CTDL_fold"/>
</dbReference>
<dbReference type="InParanoid" id="A0A673CGR2"/>
<reference evidence="2" key="2">
    <citation type="submission" date="2025-08" db="UniProtKB">
        <authorList>
            <consortium name="Ensembl"/>
        </authorList>
    </citation>
    <scope>IDENTIFICATION</scope>
</reference>
<dbReference type="Proteomes" id="UP000472271">
    <property type="component" value="Chromosome 18"/>
</dbReference>
<protein>
    <recommendedName>
        <fullName evidence="1">C-type lectin domain-containing protein</fullName>
    </recommendedName>
</protein>
<sequence>VVHFSYIPVALFSHLISLYNYHYIKQNMNWSAAQAYCRREHTDLATVYNMRDMNRLCGDSCKEGWIGLHDQQHTDRTWHWSLPGVEYNESDTNWAENEPNDKDGPENTVEMLKNFKWIDVPDRSNPSFICYDGKKLYPRVYDQIRMTWLEAQKYCREHHTDLISGQDQLDDLKNHTKLNGTRWMIGLFRDTWRWSDGNGSSFRNWDQTPQSNHCNWSAAQEYCRREHTDLATVYNMRDMNRLCGDSCKEGWIGLHDQQHTNRTWHWSLPGVEYNENDTNWAEDEPDNKVKPENIVEMLKNFELVDVNDKRKASFICYNGKKLYPTVCDQIRAHTFG</sequence>
<dbReference type="SMART" id="SM00034">
    <property type="entry name" value="CLECT"/>
    <property type="match status" value="2"/>
</dbReference>
<evidence type="ECO:0000313" key="2">
    <source>
        <dbReference type="Ensembl" id="ENSSORP00005051897.1"/>
    </source>
</evidence>
<dbReference type="InterPro" id="IPR016186">
    <property type="entry name" value="C-type_lectin-like/link_sf"/>
</dbReference>
<dbReference type="Gene3D" id="3.10.100.10">
    <property type="entry name" value="Mannose-Binding Protein A, subunit A"/>
    <property type="match status" value="3"/>
</dbReference>
<organism evidence="2 3">
    <name type="scientific">Sphaeramia orbicularis</name>
    <name type="common">orbiculate cardinalfish</name>
    <dbReference type="NCBI Taxonomy" id="375764"/>
    <lineage>
        <taxon>Eukaryota</taxon>
        <taxon>Metazoa</taxon>
        <taxon>Chordata</taxon>
        <taxon>Craniata</taxon>
        <taxon>Vertebrata</taxon>
        <taxon>Euteleostomi</taxon>
        <taxon>Actinopterygii</taxon>
        <taxon>Neopterygii</taxon>
        <taxon>Teleostei</taxon>
        <taxon>Neoteleostei</taxon>
        <taxon>Acanthomorphata</taxon>
        <taxon>Gobiaria</taxon>
        <taxon>Kurtiformes</taxon>
        <taxon>Apogonoidei</taxon>
        <taxon>Apogonidae</taxon>
        <taxon>Apogoninae</taxon>
        <taxon>Sphaeramia</taxon>
    </lineage>
</organism>
<name>A0A673CGR2_9TELE</name>
<proteinExistence type="predicted"/>
<dbReference type="Pfam" id="PF00059">
    <property type="entry name" value="Lectin_C"/>
    <property type="match status" value="3"/>
</dbReference>
<feature type="domain" description="C-type lectin" evidence="1">
    <location>
        <begin position="131"/>
        <end position="214"/>
    </location>
</feature>
<feature type="domain" description="C-type lectin" evidence="1">
    <location>
        <begin position="16"/>
        <end position="131"/>
    </location>
</feature>
<dbReference type="PROSITE" id="PS50041">
    <property type="entry name" value="C_TYPE_LECTIN_2"/>
    <property type="match status" value="3"/>
</dbReference>
<accession>A0A673CGR2</accession>
<keyword evidence="3" id="KW-1185">Reference proteome</keyword>
<dbReference type="SUPFAM" id="SSF56436">
    <property type="entry name" value="C-type lectin-like"/>
    <property type="match status" value="3"/>
</dbReference>
<reference evidence="2" key="3">
    <citation type="submission" date="2025-09" db="UniProtKB">
        <authorList>
            <consortium name="Ensembl"/>
        </authorList>
    </citation>
    <scope>IDENTIFICATION</scope>
</reference>